<reference evidence="1 2" key="1">
    <citation type="submission" date="2018-08" db="EMBL/GenBank/DDBJ databases">
        <title>Genomic Encyclopedia of Archaeal and Bacterial Type Strains, Phase II (KMG-II): from individual species to whole genera.</title>
        <authorList>
            <person name="Goeker M."/>
        </authorList>
    </citation>
    <scope>NUCLEOTIDE SEQUENCE [LARGE SCALE GENOMIC DNA]</scope>
    <source>
        <strain evidence="1 2">DSM 2261</strain>
    </source>
</reference>
<name>A0ABX9KBZ5_9BACT</name>
<comment type="caution">
    <text evidence="1">The sequence shown here is derived from an EMBL/GenBank/DDBJ whole genome shotgun (WGS) entry which is preliminary data.</text>
</comment>
<accession>A0ABX9KBZ5</accession>
<dbReference type="Proteomes" id="UP000256345">
    <property type="component" value="Unassembled WGS sequence"/>
</dbReference>
<dbReference type="EMBL" id="QUMU01000001">
    <property type="protein sequence ID" value="REG37505.1"/>
    <property type="molecule type" value="Genomic_DNA"/>
</dbReference>
<organism evidence="1 2">
    <name type="scientific">Archangium gephyra</name>
    <dbReference type="NCBI Taxonomy" id="48"/>
    <lineage>
        <taxon>Bacteria</taxon>
        <taxon>Pseudomonadati</taxon>
        <taxon>Myxococcota</taxon>
        <taxon>Myxococcia</taxon>
        <taxon>Myxococcales</taxon>
        <taxon>Cystobacterineae</taxon>
        <taxon>Archangiaceae</taxon>
        <taxon>Archangium</taxon>
    </lineage>
</organism>
<sequence>MHGYQAVLVLGALWLAACGGVSKEDFDGKLAEALCERYVRCGVYLDKGACEREVRHQVVPRYGLARKYDEALADGWTRYDAGAAGACLEKIRSGSCAEGPLSSQVTRLGFGVTDDCRFLTGVVADGKSCVSMADCGPRSYCTAVDNNAECRGECRPRIEKGEAVTFETRWWCAPGLVAGSSVCEEPKPVGEGQYCGDEASACEPGLYCTTGGVCLRIAAEGDVCDVWDPSRPLCAWNLACVGGTCRKRAGEGAECLAVSASSSWATQVCGRDFFCDAERDERGTCRALLSEGAACRGSQECAGDLYCAAVDPRTSARGTCQRRYAQVGETCRDSRECAAPATCSFGTCSDYAVCGLRP</sequence>
<protein>
    <submittedName>
        <fullName evidence="1">Dickkopf cysteine-rich protein</fullName>
    </submittedName>
</protein>
<evidence type="ECO:0000313" key="1">
    <source>
        <dbReference type="EMBL" id="REG37505.1"/>
    </source>
</evidence>
<keyword evidence="2" id="KW-1185">Reference proteome</keyword>
<gene>
    <name evidence="1" type="ORF">ATI61_101491</name>
</gene>
<proteinExistence type="predicted"/>
<dbReference type="RefSeq" id="WP_047858248.1">
    <property type="nucleotide sequence ID" value="NZ_CP011509.1"/>
</dbReference>
<evidence type="ECO:0000313" key="2">
    <source>
        <dbReference type="Proteomes" id="UP000256345"/>
    </source>
</evidence>